<dbReference type="InterPro" id="IPR039442">
    <property type="entry name" value="Mrr-like_dom"/>
</dbReference>
<dbReference type="PANTHER" id="PTHR47396">
    <property type="entry name" value="TYPE I RESTRICTION ENZYME ECOKI R PROTEIN"/>
    <property type="match status" value="1"/>
</dbReference>
<dbReference type="InterPro" id="IPR027417">
    <property type="entry name" value="P-loop_NTPase"/>
</dbReference>
<keyword evidence="4" id="KW-1185">Reference proteome</keyword>
<dbReference type="PROSITE" id="PS00092">
    <property type="entry name" value="N6_MTASE"/>
    <property type="match status" value="1"/>
</dbReference>
<evidence type="ECO:0000313" key="3">
    <source>
        <dbReference type="EMBL" id="ODN31314.1"/>
    </source>
</evidence>
<feature type="domain" description="Helicase C-terminal" evidence="2">
    <location>
        <begin position="458"/>
        <end position="631"/>
    </location>
</feature>
<proteinExistence type="predicted"/>
<dbReference type="SUPFAM" id="SSF52980">
    <property type="entry name" value="Restriction endonuclease-like"/>
    <property type="match status" value="1"/>
</dbReference>
<dbReference type="InterPro" id="IPR014001">
    <property type="entry name" value="Helicase_ATP-bd"/>
</dbReference>
<dbReference type="Pfam" id="PF13156">
    <property type="entry name" value="Mrr_cat_2"/>
    <property type="match status" value="1"/>
</dbReference>
<feature type="domain" description="Helicase ATP-binding" evidence="1">
    <location>
        <begin position="182"/>
        <end position="382"/>
    </location>
</feature>
<dbReference type="Gene3D" id="3.40.1350.10">
    <property type="match status" value="1"/>
</dbReference>
<dbReference type="CDD" id="cd17926">
    <property type="entry name" value="DEXHc_RE"/>
    <property type="match status" value="1"/>
</dbReference>
<dbReference type="Pfam" id="PF22240">
    <property type="entry name" value="ISP_coupler"/>
    <property type="match status" value="1"/>
</dbReference>
<dbReference type="SUPFAM" id="SSF52540">
    <property type="entry name" value="P-loop containing nucleoside triphosphate hydrolases"/>
    <property type="match status" value="1"/>
</dbReference>
<dbReference type="GO" id="GO:0003677">
    <property type="term" value="F:DNA binding"/>
    <property type="evidence" value="ECO:0007669"/>
    <property type="project" value="InterPro"/>
</dbReference>
<dbReference type="RefSeq" id="WP_069292226.1">
    <property type="nucleotide sequence ID" value="NZ_CP140110.1"/>
</dbReference>
<gene>
    <name evidence="3" type="ORF">A4H02_00660</name>
</gene>
<dbReference type="InterPro" id="IPR011335">
    <property type="entry name" value="Restrct_endonuc-II-like"/>
</dbReference>
<dbReference type="SUPFAM" id="SSF53335">
    <property type="entry name" value="S-adenosyl-L-methionine-dependent methyltransferases"/>
    <property type="match status" value="1"/>
</dbReference>
<dbReference type="Pfam" id="PF18135">
    <property type="entry name" value="Type_ISP_C"/>
    <property type="match status" value="1"/>
</dbReference>
<evidence type="ECO:0000259" key="2">
    <source>
        <dbReference type="PROSITE" id="PS51194"/>
    </source>
</evidence>
<protein>
    <submittedName>
        <fullName evidence="3">Uncharacterized protein</fullName>
    </submittedName>
</protein>
<dbReference type="InterPro" id="IPR041635">
    <property type="entry name" value="Type_ISP_LLaBIII_C"/>
</dbReference>
<dbReference type="GO" id="GO:0032259">
    <property type="term" value="P:methylation"/>
    <property type="evidence" value="ECO:0007669"/>
    <property type="project" value="InterPro"/>
</dbReference>
<reference evidence="4" key="1">
    <citation type="submission" date="2016-04" db="EMBL/GenBank/DDBJ databases">
        <title>The genome sequence project of a novel Fervidobacterium isolate from a hot spring in Thailand.</title>
        <authorList>
            <person name="Gonzalez J.M."/>
            <person name="Cuecas A."/>
            <person name="Kanoksilapatham W."/>
        </authorList>
    </citation>
    <scope>NUCLEOTIDE SEQUENCE [LARGE SCALE GENOMIC DNA]</scope>
    <source>
        <strain evidence="4">FC2004</strain>
    </source>
</reference>
<dbReference type="GO" id="GO:0009007">
    <property type="term" value="F:site-specific DNA-methyltransferase (adenine-specific) activity"/>
    <property type="evidence" value="ECO:0007669"/>
    <property type="project" value="UniProtKB-EC"/>
</dbReference>
<dbReference type="PRINTS" id="PR00507">
    <property type="entry name" value="N12N6MTFRASE"/>
</dbReference>
<evidence type="ECO:0000259" key="1">
    <source>
        <dbReference type="PROSITE" id="PS51192"/>
    </source>
</evidence>
<dbReference type="OrthoDB" id="9759819at2"/>
<dbReference type="InterPro" id="IPR002052">
    <property type="entry name" value="DNA_methylase_N6_adenine_CS"/>
</dbReference>
<dbReference type="Pfam" id="PF07669">
    <property type="entry name" value="Eco57I"/>
    <property type="match status" value="1"/>
</dbReference>
<dbReference type="EMBL" id="LWAF01000001">
    <property type="protein sequence ID" value="ODN31314.1"/>
    <property type="molecule type" value="Genomic_DNA"/>
</dbReference>
<dbReference type="GO" id="GO:0005524">
    <property type="term" value="F:ATP binding"/>
    <property type="evidence" value="ECO:0007669"/>
    <property type="project" value="InterPro"/>
</dbReference>
<dbReference type="PROSITE" id="PS51194">
    <property type="entry name" value="HELICASE_CTER"/>
    <property type="match status" value="1"/>
</dbReference>
<sequence length="1579" mass="183967">MSALTGERLHDKKLELLKRFNSYTPQEKGRLFEKLTYKYLKEINPYYSSTFVNIWRWSDYPNRGRRTDFGVDIVAEDKYGKRWAIQCKLHKEKLNKGDLESFFAALGTDEFQAGMIVTSSEISEGLEKFIGSFEKQIITITLDEILEDLDIETLDLEDETTYKKTEKKRLRKYQIEAIESAKEYFKRYNRGKLIMPPGSGKTFVALKLTEEIVGKGGLVLFLCPSIALLDQTMREWEKEADLPIRAFAVVSDKTVGRTSADTLDRLTSLHYPPTTSADELLNYLQKTSSDELTVIFSTYQSIEVVSEAQKKGLKDFDLIICDEAHRTTGITKVENGEKKISYFQMVHSDEYVKGLKRLYMTATPRVFDISSREIAEEFELEYYSMDDPEVYGETIYEYTFRKAVDEGYLSDYKVIVFSVDRREAVRHFYDYLREDNTDDSAERLSEDLTFKLFGVWKVIQEGVLNTDDEREDLRISKAILFTSNIKTSRMIAEQFKEITEQYLKQNPGEFMIRNVHINHIDGEMRATERRKLLNWLAEGTPENVHVLTNAKVLTEGIDVPSLDAVIFTQPKQSVVEIIQAIGRVMRKASGKRYGYIIIPVLIDPEKSESEQIEKTDYKTIWQIVNALRAIDETFDAKFRIVIKEASKVIESKTPKVETDERDEIVVFNIPSDLKRAILGRMAKSLGLTKKYLEDWGKEVAKVAERISRYIEEGLKIDPTLKNMLDELWMILKEFVNDKVSYEDTVSMVVQHILTVPIFEALFSEYDFLKDNPVAKALSKITEYLKAYLERETKELAQFYTSVEIRSKGIDKESERQEFLRTLYDSFFRIAFNKVAEQLGIVYTPVEVVDFIIKSVDYLLKTKFGKSLADDGVVILEPFAGTGTFITRLFSYLPPEAVKEKVARSEIWANEILLLPYYVSKANIESSYFDKTKEYVHFKNILLVDSFEMMEKIYEEKSYPTGGLFPEEYSMLVNAEKNAKINVIISNPPWFALQETEHRNIKRPDYKNLKRIIREKYSKKSKAQLRNALYDSYILAMRMALDRIGERGVVGFVTNNGWIDGNAMDGLRKGLEEELSEIYVINLRGNARLKGEAWKREGGKIFGQGSRAGVCIVFFVKDQKNRGEKAKIYYYDIGDYLSREEKLEKLRKLEHIGNLVDKLIEIVPNEFGDWINQRRLEFYKFIPLASKDDQNTSRGIFEVYSGGLKSNRDPWVYNFSRIKLEKNMRRMIEEFNRHVFLVAEKQVNYDNMNVFLENDAAKIKWDGTLKTRLFSGKTYDFETAGTVYVGVYRPFVKMFCYFSNVFNNSVYQLPKIFHSPTEKNVVLITSGKGPVFDVFIVDTLFDYQMIFNGRGFPLWVRSGFEKNRDNLFDFNARKINISQKEMSSFKQLYGKELTEEDVFYYTFGILNSPDYVSKYFNELRKDIAHIPFVKGRDLFELFKEVGKAIADLLLNYETIDPYPVNIEIKSDPDDEKTYYVTEMKYDEENGTFQINENILISGIPKEAFNYKVNGKHPFRWVAEYYRYKIDPETMIEWDPNDWLRENNNPRYFVELIPRLVTVSLRVQELRNQLKGKLIIDSSCM</sequence>
<dbReference type="SMART" id="SM00487">
    <property type="entry name" value="DEXDc"/>
    <property type="match status" value="1"/>
</dbReference>
<name>A0A1E3G4Z4_9BACT</name>
<dbReference type="Proteomes" id="UP000094570">
    <property type="component" value="Unassembled WGS sequence"/>
</dbReference>
<dbReference type="Gene3D" id="3.40.50.150">
    <property type="entry name" value="Vaccinia Virus protein VP39"/>
    <property type="match status" value="1"/>
</dbReference>
<organism evidence="3 4">
    <name type="scientific">Fervidobacterium thailandense</name>
    <dbReference type="NCBI Taxonomy" id="1008305"/>
    <lineage>
        <taxon>Bacteria</taxon>
        <taxon>Thermotogati</taxon>
        <taxon>Thermotogota</taxon>
        <taxon>Thermotogae</taxon>
        <taxon>Thermotogales</taxon>
        <taxon>Fervidobacteriaceae</taxon>
        <taxon>Fervidobacterium</taxon>
    </lineage>
</organism>
<dbReference type="PANTHER" id="PTHR47396:SF1">
    <property type="entry name" value="ATP-DEPENDENT HELICASE IRC3-RELATED"/>
    <property type="match status" value="1"/>
</dbReference>
<dbReference type="InterPro" id="IPR053980">
    <property type="entry name" value="ISP_coupler"/>
</dbReference>
<dbReference type="GO" id="GO:0016787">
    <property type="term" value="F:hydrolase activity"/>
    <property type="evidence" value="ECO:0007669"/>
    <property type="project" value="InterPro"/>
</dbReference>
<dbReference type="InterPro" id="IPR011639">
    <property type="entry name" value="MethylTrfase_TaqI-like_dom"/>
</dbReference>
<evidence type="ECO:0000313" key="4">
    <source>
        <dbReference type="Proteomes" id="UP000094570"/>
    </source>
</evidence>
<comment type="caution">
    <text evidence="3">The sequence shown here is derived from an EMBL/GenBank/DDBJ whole genome shotgun (WGS) entry which is preliminary data.</text>
</comment>
<dbReference type="Pfam" id="PF04851">
    <property type="entry name" value="ResIII"/>
    <property type="match status" value="1"/>
</dbReference>
<dbReference type="Pfam" id="PF00271">
    <property type="entry name" value="Helicase_C"/>
    <property type="match status" value="1"/>
</dbReference>
<dbReference type="InterPro" id="IPR001650">
    <property type="entry name" value="Helicase_C-like"/>
</dbReference>
<dbReference type="InterPro" id="IPR029063">
    <property type="entry name" value="SAM-dependent_MTases_sf"/>
</dbReference>
<dbReference type="Gene3D" id="3.40.50.300">
    <property type="entry name" value="P-loop containing nucleotide triphosphate hydrolases"/>
    <property type="match status" value="2"/>
</dbReference>
<dbReference type="GO" id="GO:0005829">
    <property type="term" value="C:cytosol"/>
    <property type="evidence" value="ECO:0007669"/>
    <property type="project" value="TreeGrafter"/>
</dbReference>
<dbReference type="InterPro" id="IPR011856">
    <property type="entry name" value="tRNA_endonuc-like_dom_sf"/>
</dbReference>
<dbReference type="GO" id="GO:0006304">
    <property type="term" value="P:DNA modification"/>
    <property type="evidence" value="ECO:0007669"/>
    <property type="project" value="InterPro"/>
</dbReference>
<dbReference type="SMART" id="SM00490">
    <property type="entry name" value="HELICc"/>
    <property type="match status" value="1"/>
</dbReference>
<dbReference type="InterPro" id="IPR050742">
    <property type="entry name" value="Helicase_Restrict-Modif_Enz"/>
</dbReference>
<dbReference type="InterPro" id="IPR006935">
    <property type="entry name" value="Helicase/UvrB_N"/>
</dbReference>
<accession>A0A1E3G4Z4</accession>
<dbReference type="PROSITE" id="PS51192">
    <property type="entry name" value="HELICASE_ATP_BIND_1"/>
    <property type="match status" value="1"/>
</dbReference>